<proteinExistence type="inferred from homology"/>
<dbReference type="OrthoDB" id="3190266at2"/>
<feature type="domain" description="PucR C-terminal helix-turn-helix" evidence="2">
    <location>
        <begin position="463"/>
        <end position="519"/>
    </location>
</feature>
<evidence type="ECO:0000259" key="3">
    <source>
        <dbReference type="Pfam" id="PF17853"/>
    </source>
</evidence>
<dbReference type="STRING" id="37927.SA2016_3399"/>
<organism evidence="4 5">
    <name type="scientific">Sinomonas atrocyanea</name>
    <dbReference type="NCBI Taxonomy" id="37927"/>
    <lineage>
        <taxon>Bacteria</taxon>
        <taxon>Bacillati</taxon>
        <taxon>Actinomycetota</taxon>
        <taxon>Actinomycetes</taxon>
        <taxon>Micrococcales</taxon>
        <taxon>Micrococcaceae</taxon>
        <taxon>Sinomonas</taxon>
    </lineage>
</organism>
<dbReference type="Pfam" id="PF17853">
    <property type="entry name" value="GGDEF_2"/>
    <property type="match status" value="1"/>
</dbReference>
<dbReference type="EMBL" id="CP014518">
    <property type="protein sequence ID" value="AMM34060.1"/>
    <property type="molecule type" value="Genomic_DNA"/>
</dbReference>
<evidence type="ECO:0000259" key="2">
    <source>
        <dbReference type="Pfam" id="PF13556"/>
    </source>
</evidence>
<dbReference type="Gene3D" id="1.10.10.2840">
    <property type="entry name" value="PucR C-terminal helix-turn-helix domain"/>
    <property type="match status" value="1"/>
</dbReference>
<dbReference type="InterPro" id="IPR025736">
    <property type="entry name" value="PucR_C-HTH_dom"/>
</dbReference>
<dbReference type="PANTHER" id="PTHR33744">
    <property type="entry name" value="CARBOHYDRATE DIACID REGULATOR"/>
    <property type="match status" value="1"/>
</dbReference>
<dbReference type="PANTHER" id="PTHR33744:SF17">
    <property type="entry name" value="CONSERVED PROTEIN"/>
    <property type="match status" value="1"/>
</dbReference>
<comment type="similarity">
    <text evidence="1">Belongs to the CdaR family.</text>
</comment>
<evidence type="ECO:0000313" key="4">
    <source>
        <dbReference type="EMBL" id="AMM34060.1"/>
    </source>
</evidence>
<evidence type="ECO:0000313" key="5">
    <source>
        <dbReference type="Proteomes" id="UP000070134"/>
    </source>
</evidence>
<dbReference type="InterPro" id="IPR042070">
    <property type="entry name" value="PucR_C-HTH_sf"/>
</dbReference>
<dbReference type="InterPro" id="IPR051448">
    <property type="entry name" value="CdaR-like_regulators"/>
</dbReference>
<dbReference type="KEGG" id="satk:SA2016_3399"/>
<dbReference type="RefSeq" id="WP_066500318.1">
    <property type="nucleotide sequence ID" value="NZ_BJMO01000046.1"/>
</dbReference>
<dbReference type="PATRIC" id="fig|37927.3.peg.3489"/>
<keyword evidence="5" id="KW-1185">Reference proteome</keyword>
<dbReference type="Proteomes" id="UP000070134">
    <property type="component" value="Chromosome"/>
</dbReference>
<reference evidence="4 5" key="1">
    <citation type="submission" date="2016-02" db="EMBL/GenBank/DDBJ databases">
        <title>Complete genome of Sinomonas atrocyanea KCTC 3377.</title>
        <authorList>
            <person name="Kim K.M."/>
        </authorList>
    </citation>
    <scope>NUCLEOTIDE SEQUENCE [LARGE SCALE GENOMIC DNA]</scope>
    <source>
        <strain evidence="4 5">KCTC 3377</strain>
    </source>
</reference>
<protein>
    <submittedName>
        <fullName evidence="4">CdaR family transcriptional regulator</fullName>
    </submittedName>
</protein>
<dbReference type="Pfam" id="PF13556">
    <property type="entry name" value="HTH_30"/>
    <property type="match status" value="1"/>
</dbReference>
<gene>
    <name evidence="4" type="ORF">SA2016_3399</name>
</gene>
<accession>A0A127A3N5</accession>
<dbReference type="AlphaFoldDB" id="A0A127A3N5"/>
<sequence>MGATINDILAELPAGWARLRLEAAGTDPAVGRILMLDAEDTDAQPEVGGALVCLVGARGRAALPAVGRLVDAGPTALAVKASGAQAPEIEELCRAGGVGLLLIAPDAPWDQLLSVATSRLDDAEPQPAAMALLEEDLFALAQTTAKVTSSHVVIEDAANRVLAYSTLSNNIDELRKASILTRRGPREYELMLKDLGAYREMHRTRGVVRVPARPDQQLRERAAIAIFAGDRIMGYIWLQETGSGFGDDVVYALKGAARRAASELIRYRNQQSVTMHEDRIGRLLSGPAEAAACARTLGVAVDAPSCLLLVGVSRADAVTEDAELVHGQLADLVALHAAAFKGSSIVGQYEGHTAVVVPSLASRTAAAALRSLAGLIVADARRHLGAVAFVAIGRIVPGVTALHGSQAEAAAVMDCLVRNGDAQVATIEDVEADVLLHEAIARFGTSGFRHRALTELLLTEPELAETLENYFRASMDVSACAHAMQIHRNTVYYRVGKAERLTGLDLGRPAHATIVQLHLGLWQRGDLDGARSGR</sequence>
<evidence type="ECO:0000256" key="1">
    <source>
        <dbReference type="ARBA" id="ARBA00006754"/>
    </source>
</evidence>
<name>A0A127A3N5_9MICC</name>
<feature type="domain" description="CdaR GGDEF-like" evidence="3">
    <location>
        <begin position="287"/>
        <end position="414"/>
    </location>
</feature>
<dbReference type="InterPro" id="IPR041522">
    <property type="entry name" value="CdaR_GGDEF"/>
</dbReference>